<evidence type="ECO:0000256" key="1">
    <source>
        <dbReference type="SAM" id="MobiDB-lite"/>
    </source>
</evidence>
<sequence length="284" mass="30881">MKITACTAILLALGLGPGLANAQSNEDLAKKLSNPIASLISVPFQFNYDRGYGPDDGDKATLNIQPVIPFAISENWNVISRTILPLTWQNDIAGPSGTQFGLGDITQSFFLSPSKPTGSGIIWGAGPVFLIPTATDELLGTGKWGAGPTAVVLKQEGPWTLGMLGNHIWSFAGQSDRPNVSSTFLQPFISYTTKDAWTFSLNTESTYDWEANDWSVPINFRRQADHHRQATDQPHLRPSLLGGRAGKWPKWSGLPARPDLPVSEISPAVAKAVQRPRIQRGDHR</sequence>
<keyword evidence="2" id="KW-0732">Signal</keyword>
<proteinExistence type="predicted"/>
<gene>
    <name evidence="3" type="ORF">GGI64_002020</name>
</gene>
<protein>
    <recommendedName>
        <fullName evidence="5">Transporter</fullName>
    </recommendedName>
</protein>
<feature type="signal peptide" evidence="2">
    <location>
        <begin position="1"/>
        <end position="22"/>
    </location>
</feature>
<dbReference type="Proteomes" id="UP000535276">
    <property type="component" value="Unassembled WGS sequence"/>
</dbReference>
<evidence type="ECO:0000256" key="2">
    <source>
        <dbReference type="SAM" id="SignalP"/>
    </source>
</evidence>
<reference evidence="3 4" key="1">
    <citation type="submission" date="2020-07" db="EMBL/GenBank/DDBJ databases">
        <title>Genomic Encyclopedia of Type Strains, Phase IV (KMG-V): Genome sequencing to study the core and pangenomes of soil and plant-associated prokaryotes.</title>
        <authorList>
            <person name="Whitman W."/>
        </authorList>
    </citation>
    <scope>NUCLEOTIDE SEQUENCE [LARGE SCALE GENOMIC DNA]</scope>
    <source>
        <strain evidence="3 4">SEMIA 4052</strain>
    </source>
</reference>
<feature type="region of interest" description="Disordered" evidence="1">
    <location>
        <begin position="258"/>
        <end position="284"/>
    </location>
</feature>
<dbReference type="AlphaFoldDB" id="A0A7Z0IXT3"/>
<accession>A0A7Z0IXT3</accession>
<evidence type="ECO:0008006" key="5">
    <source>
        <dbReference type="Google" id="ProtNLM"/>
    </source>
</evidence>
<organism evidence="3 4">
    <name type="scientific">Rhizobium leguminosarum</name>
    <dbReference type="NCBI Taxonomy" id="384"/>
    <lineage>
        <taxon>Bacteria</taxon>
        <taxon>Pseudomonadati</taxon>
        <taxon>Pseudomonadota</taxon>
        <taxon>Alphaproteobacteria</taxon>
        <taxon>Hyphomicrobiales</taxon>
        <taxon>Rhizobiaceae</taxon>
        <taxon>Rhizobium/Agrobacterium group</taxon>
        <taxon>Rhizobium</taxon>
    </lineage>
</organism>
<evidence type="ECO:0000313" key="3">
    <source>
        <dbReference type="EMBL" id="NYJ10973.1"/>
    </source>
</evidence>
<dbReference type="EMBL" id="JACBZV010000002">
    <property type="protein sequence ID" value="NYJ10973.1"/>
    <property type="molecule type" value="Genomic_DNA"/>
</dbReference>
<evidence type="ECO:0000313" key="4">
    <source>
        <dbReference type="Proteomes" id="UP000535276"/>
    </source>
</evidence>
<comment type="caution">
    <text evidence="3">The sequence shown here is derived from an EMBL/GenBank/DDBJ whole genome shotgun (WGS) entry which is preliminary data.</text>
</comment>
<feature type="chain" id="PRO_5031352755" description="Transporter" evidence="2">
    <location>
        <begin position="23"/>
        <end position="284"/>
    </location>
</feature>
<name>A0A7Z0IXT3_RHILE</name>